<dbReference type="GO" id="GO:0006950">
    <property type="term" value="P:response to stress"/>
    <property type="evidence" value="ECO:0007669"/>
    <property type="project" value="TreeGrafter"/>
</dbReference>
<sequence length="155" mass="16972">MQKGETRWLTDLEAAAWIPLLSTAMRLPAALDQQLQADAGLSNFEYGVMAALSMRAEKTMRMSELARVANSTLPRLSKVIDRLDRNGWVVRRPDPTDGRSTLATLTRLGVEKVSATAPGHVARVRHLVFDQITPAQVRQLGAIMTKLSAALGHEA</sequence>
<dbReference type="Gene3D" id="1.10.10.10">
    <property type="entry name" value="Winged helix-like DNA-binding domain superfamily/Winged helix DNA-binding domain"/>
    <property type="match status" value="1"/>
</dbReference>
<accession>A0A4T2BKA2</accession>
<gene>
    <name evidence="2" type="ORF">D4765_16200</name>
</gene>
<reference evidence="2 3" key="1">
    <citation type="journal article" date="2019" name="Microorganisms">
        <title>Systematic Affiliation and Genome Analysis of Subtercola vilae DB165(T) with Particular Emphasis on Cold Adaptation of an Isolate from a High-Altitude Cold Volcano Lake.</title>
        <authorList>
            <person name="Villalobos A.S."/>
            <person name="Wiese J."/>
            <person name="Imhoff J.F."/>
            <person name="Dorador C."/>
            <person name="Keller A."/>
            <person name="Hentschel U."/>
        </authorList>
    </citation>
    <scope>NUCLEOTIDE SEQUENCE [LARGE SCALE GENOMIC DNA]</scope>
    <source>
        <strain evidence="2 3">DB165</strain>
    </source>
</reference>
<proteinExistence type="predicted"/>
<organism evidence="2 3">
    <name type="scientific">Subtercola vilae</name>
    <dbReference type="NCBI Taxonomy" id="2056433"/>
    <lineage>
        <taxon>Bacteria</taxon>
        <taxon>Bacillati</taxon>
        <taxon>Actinomycetota</taxon>
        <taxon>Actinomycetes</taxon>
        <taxon>Micrococcales</taxon>
        <taxon>Microbacteriaceae</taxon>
        <taxon>Subtercola</taxon>
    </lineage>
</organism>
<dbReference type="GO" id="GO:0003700">
    <property type="term" value="F:DNA-binding transcription factor activity"/>
    <property type="evidence" value="ECO:0007669"/>
    <property type="project" value="InterPro"/>
</dbReference>
<comment type="caution">
    <text evidence="2">The sequence shown here is derived from an EMBL/GenBank/DDBJ whole genome shotgun (WGS) entry which is preliminary data.</text>
</comment>
<evidence type="ECO:0000313" key="2">
    <source>
        <dbReference type="EMBL" id="TIH32063.1"/>
    </source>
</evidence>
<dbReference type="InterPro" id="IPR000835">
    <property type="entry name" value="HTH_MarR-typ"/>
</dbReference>
<dbReference type="InterPro" id="IPR039422">
    <property type="entry name" value="MarR/SlyA-like"/>
</dbReference>
<dbReference type="OrthoDB" id="8635520at2"/>
<dbReference type="RefSeq" id="WP_136643350.1">
    <property type="nucleotide sequence ID" value="NZ_QYRT01000043.1"/>
</dbReference>
<dbReference type="InterPro" id="IPR036388">
    <property type="entry name" value="WH-like_DNA-bd_sf"/>
</dbReference>
<keyword evidence="3" id="KW-1185">Reference proteome</keyword>
<protein>
    <submittedName>
        <fullName evidence="2">MarR family transcriptional regulator</fullName>
    </submittedName>
</protein>
<dbReference type="Proteomes" id="UP000306192">
    <property type="component" value="Unassembled WGS sequence"/>
</dbReference>
<dbReference type="SUPFAM" id="SSF46785">
    <property type="entry name" value="Winged helix' DNA-binding domain"/>
    <property type="match status" value="1"/>
</dbReference>
<dbReference type="PANTHER" id="PTHR33164:SF99">
    <property type="entry name" value="MARR FAMILY REGULATORY PROTEIN"/>
    <property type="match status" value="1"/>
</dbReference>
<evidence type="ECO:0000259" key="1">
    <source>
        <dbReference type="PROSITE" id="PS50995"/>
    </source>
</evidence>
<dbReference type="InterPro" id="IPR036390">
    <property type="entry name" value="WH_DNA-bd_sf"/>
</dbReference>
<dbReference type="Pfam" id="PF12802">
    <property type="entry name" value="MarR_2"/>
    <property type="match status" value="1"/>
</dbReference>
<name>A0A4T2BKA2_9MICO</name>
<dbReference type="PRINTS" id="PR00598">
    <property type="entry name" value="HTHMARR"/>
</dbReference>
<dbReference type="SMART" id="SM00347">
    <property type="entry name" value="HTH_MARR"/>
    <property type="match status" value="1"/>
</dbReference>
<dbReference type="PANTHER" id="PTHR33164">
    <property type="entry name" value="TRANSCRIPTIONAL REGULATOR, MARR FAMILY"/>
    <property type="match status" value="1"/>
</dbReference>
<evidence type="ECO:0000313" key="3">
    <source>
        <dbReference type="Proteomes" id="UP000306192"/>
    </source>
</evidence>
<dbReference type="AlphaFoldDB" id="A0A4T2BKA2"/>
<dbReference type="EMBL" id="QYRT01000043">
    <property type="protein sequence ID" value="TIH32063.1"/>
    <property type="molecule type" value="Genomic_DNA"/>
</dbReference>
<dbReference type="PROSITE" id="PS50995">
    <property type="entry name" value="HTH_MARR_2"/>
    <property type="match status" value="1"/>
</dbReference>
<feature type="domain" description="HTH marR-type" evidence="1">
    <location>
        <begin position="11"/>
        <end position="149"/>
    </location>
</feature>